<dbReference type="InterPro" id="IPR038081">
    <property type="entry name" value="CalX-like_sf"/>
</dbReference>
<accession>A0A382VM92</accession>
<evidence type="ECO:0000313" key="5">
    <source>
        <dbReference type="EMBL" id="SVD47480.1"/>
    </source>
</evidence>
<evidence type="ECO:0000256" key="3">
    <source>
        <dbReference type="ARBA" id="ARBA00022837"/>
    </source>
</evidence>
<dbReference type="InterPro" id="IPR003644">
    <property type="entry name" value="Calx_beta"/>
</dbReference>
<sequence length="234" mass="25099">MIGTLAVGQLTGFAASPNTGSETSGAYVTISAASTVSSGTISYTVISPTTMQNEGDSYPDYTMQVPGTISMTGLSSYNLDLQIVNDNYYESDETVTLLLYNPTGDVTLDTGNDDITVTISDNDDPPTLYFAASTSDRSEGGTERIYVYRDATGTNVGVTAYVDWAISDNTTSSLDHDISTTGTLTFYQGYTSRYIDYRAENDLIDENDENFTITIGGNTLTNAQLGSQTTHIHT</sequence>
<evidence type="ECO:0000256" key="2">
    <source>
        <dbReference type="ARBA" id="ARBA00022737"/>
    </source>
</evidence>
<reference evidence="5" key="1">
    <citation type="submission" date="2018-05" db="EMBL/GenBank/DDBJ databases">
        <authorList>
            <person name="Lanie J.A."/>
            <person name="Ng W.-L."/>
            <person name="Kazmierczak K.M."/>
            <person name="Andrzejewski T.M."/>
            <person name="Davidsen T.M."/>
            <person name="Wayne K.J."/>
            <person name="Tettelin H."/>
            <person name="Glass J.I."/>
            <person name="Rusch D."/>
            <person name="Podicherti R."/>
            <person name="Tsui H.-C.T."/>
            <person name="Winkler M.E."/>
        </authorList>
    </citation>
    <scope>NUCLEOTIDE SEQUENCE</scope>
</reference>
<keyword evidence="2" id="KW-0677">Repeat</keyword>
<keyword evidence="3" id="KW-0106">Calcium</keyword>
<dbReference type="Pfam" id="PF03160">
    <property type="entry name" value="Calx-beta"/>
    <property type="match status" value="1"/>
</dbReference>
<name>A0A382VM92_9ZZZZ</name>
<feature type="non-terminal residue" evidence="5">
    <location>
        <position position="234"/>
    </location>
</feature>
<gene>
    <name evidence="5" type="ORF">METZ01_LOCUS400334</name>
</gene>
<dbReference type="GO" id="GO:0004930">
    <property type="term" value="F:G protein-coupled receptor activity"/>
    <property type="evidence" value="ECO:0007669"/>
    <property type="project" value="InterPro"/>
</dbReference>
<proteinExistence type="predicted"/>
<feature type="domain" description="Calx-beta" evidence="4">
    <location>
        <begin position="121"/>
        <end position="223"/>
    </location>
</feature>
<dbReference type="SUPFAM" id="SSF141072">
    <property type="entry name" value="CalX-like"/>
    <property type="match status" value="2"/>
</dbReference>
<dbReference type="PANTHER" id="PTHR46682:SF1">
    <property type="entry name" value="ADHESION G-PROTEIN COUPLED RECEPTOR V1"/>
    <property type="match status" value="1"/>
</dbReference>
<protein>
    <recommendedName>
        <fullName evidence="4">Calx-beta domain-containing protein</fullName>
    </recommendedName>
</protein>
<dbReference type="GO" id="GO:0016020">
    <property type="term" value="C:membrane"/>
    <property type="evidence" value="ECO:0007669"/>
    <property type="project" value="InterPro"/>
</dbReference>
<dbReference type="PANTHER" id="PTHR46682">
    <property type="entry name" value="ADHESION G-PROTEIN COUPLED RECEPTOR V1"/>
    <property type="match status" value="1"/>
</dbReference>
<dbReference type="AlphaFoldDB" id="A0A382VM92"/>
<evidence type="ECO:0000259" key="4">
    <source>
        <dbReference type="Pfam" id="PF03160"/>
    </source>
</evidence>
<dbReference type="EMBL" id="UINC01153006">
    <property type="protein sequence ID" value="SVD47480.1"/>
    <property type="molecule type" value="Genomic_DNA"/>
</dbReference>
<evidence type="ECO:0000256" key="1">
    <source>
        <dbReference type="ARBA" id="ARBA00022729"/>
    </source>
</evidence>
<dbReference type="Gene3D" id="2.60.40.2030">
    <property type="match status" value="2"/>
</dbReference>
<organism evidence="5">
    <name type="scientific">marine metagenome</name>
    <dbReference type="NCBI Taxonomy" id="408172"/>
    <lineage>
        <taxon>unclassified sequences</taxon>
        <taxon>metagenomes</taxon>
        <taxon>ecological metagenomes</taxon>
    </lineage>
</organism>
<keyword evidence="1" id="KW-0732">Signal</keyword>
<dbReference type="InterPro" id="IPR026919">
    <property type="entry name" value="ADGRV1"/>
</dbReference>